<dbReference type="GO" id="GO:0005524">
    <property type="term" value="F:ATP binding"/>
    <property type="evidence" value="ECO:0007669"/>
    <property type="project" value="InterPro"/>
</dbReference>
<gene>
    <name evidence="1" type="ORF">IAC13_01570</name>
</gene>
<accession>A0A9D9N6R4</accession>
<dbReference type="GO" id="GO:0003916">
    <property type="term" value="F:DNA topoisomerase activity"/>
    <property type="evidence" value="ECO:0007669"/>
    <property type="project" value="InterPro"/>
</dbReference>
<comment type="caution">
    <text evidence="1">The sequence shown here is derived from an EMBL/GenBank/DDBJ whole genome shotgun (WGS) entry which is preliminary data.</text>
</comment>
<reference evidence="1" key="1">
    <citation type="submission" date="2020-10" db="EMBL/GenBank/DDBJ databases">
        <authorList>
            <person name="Gilroy R."/>
        </authorList>
    </citation>
    <scope>NUCLEOTIDE SEQUENCE</scope>
    <source>
        <strain evidence="1">E3-2379</strain>
    </source>
</reference>
<sequence>MVKQVSGSEFLVTKKEVMATKLNEDDQVLFVKEIEEPYTQLILKSKKGMFHRFLIEEIPTKKKGAIGVRGMQLSKDDFLETYWLVIGQAGETICYEEKVIAISRVKLAKRDGKGTKLRL</sequence>
<dbReference type="AlphaFoldDB" id="A0A9D9N6R4"/>
<evidence type="ECO:0000313" key="1">
    <source>
        <dbReference type="EMBL" id="MBO8462601.1"/>
    </source>
</evidence>
<protein>
    <submittedName>
        <fullName evidence="1">Uncharacterized protein</fullName>
    </submittedName>
</protein>
<organism evidence="1 2">
    <name type="scientific">Candidatus Scybalomonas excrementavium</name>
    <dbReference type="NCBI Taxonomy" id="2840943"/>
    <lineage>
        <taxon>Bacteria</taxon>
        <taxon>Bacillati</taxon>
        <taxon>Bacillota</taxon>
        <taxon>Clostridia</taxon>
        <taxon>Lachnospirales</taxon>
        <taxon>Lachnospiraceae</taxon>
        <taxon>Lachnospiraceae incertae sedis</taxon>
        <taxon>Candidatus Scybalomonas</taxon>
    </lineage>
</organism>
<dbReference type="EMBL" id="JADIML010000047">
    <property type="protein sequence ID" value="MBO8462601.1"/>
    <property type="molecule type" value="Genomic_DNA"/>
</dbReference>
<dbReference type="InterPro" id="IPR035516">
    <property type="entry name" value="Gyrase/topoIV_suA_C"/>
</dbReference>
<dbReference type="Proteomes" id="UP000823618">
    <property type="component" value="Unassembled WGS sequence"/>
</dbReference>
<name>A0A9D9N6R4_9FIRM</name>
<dbReference type="Pfam" id="PF03989">
    <property type="entry name" value="DNA_gyraseA_C"/>
    <property type="match status" value="2"/>
</dbReference>
<reference evidence="1" key="2">
    <citation type="journal article" date="2021" name="PeerJ">
        <title>Extensive microbial diversity within the chicken gut microbiome revealed by metagenomics and culture.</title>
        <authorList>
            <person name="Gilroy R."/>
            <person name="Ravi A."/>
            <person name="Getino M."/>
            <person name="Pursley I."/>
            <person name="Horton D.L."/>
            <person name="Alikhan N.F."/>
            <person name="Baker D."/>
            <person name="Gharbi K."/>
            <person name="Hall N."/>
            <person name="Watson M."/>
            <person name="Adriaenssens E.M."/>
            <person name="Foster-Nyarko E."/>
            <person name="Jarju S."/>
            <person name="Secka A."/>
            <person name="Antonio M."/>
            <person name="Oren A."/>
            <person name="Chaudhuri R.R."/>
            <person name="La Ragione R."/>
            <person name="Hildebrand F."/>
            <person name="Pallen M.J."/>
        </authorList>
    </citation>
    <scope>NUCLEOTIDE SEQUENCE</scope>
    <source>
        <strain evidence="1">E3-2379</strain>
    </source>
</reference>
<proteinExistence type="predicted"/>
<dbReference type="InterPro" id="IPR006691">
    <property type="entry name" value="GyrA/parC_rep"/>
</dbReference>
<dbReference type="GO" id="GO:0003677">
    <property type="term" value="F:DNA binding"/>
    <property type="evidence" value="ECO:0007669"/>
    <property type="project" value="InterPro"/>
</dbReference>
<evidence type="ECO:0000313" key="2">
    <source>
        <dbReference type="Proteomes" id="UP000823618"/>
    </source>
</evidence>
<dbReference type="SUPFAM" id="SSF101904">
    <property type="entry name" value="GyrA/ParC C-terminal domain-like"/>
    <property type="match status" value="1"/>
</dbReference>
<dbReference type="GO" id="GO:0006265">
    <property type="term" value="P:DNA topological change"/>
    <property type="evidence" value="ECO:0007669"/>
    <property type="project" value="InterPro"/>
</dbReference>
<dbReference type="Gene3D" id="2.120.10.90">
    <property type="entry name" value="DNA gyrase/topoisomerase IV, subunit A, C-terminal"/>
    <property type="match status" value="1"/>
</dbReference>